<evidence type="ECO:0008006" key="4">
    <source>
        <dbReference type="Google" id="ProtNLM"/>
    </source>
</evidence>
<keyword evidence="3" id="KW-1185">Reference proteome</keyword>
<evidence type="ECO:0000256" key="1">
    <source>
        <dbReference type="SAM" id="MobiDB-lite"/>
    </source>
</evidence>
<feature type="region of interest" description="Disordered" evidence="1">
    <location>
        <begin position="202"/>
        <end position="222"/>
    </location>
</feature>
<dbReference type="OMA" id="GSEYYHN"/>
<feature type="compositionally biased region" description="Polar residues" evidence="1">
    <location>
        <begin position="143"/>
        <end position="172"/>
    </location>
</feature>
<gene>
    <name evidence="2" type="primary">nudt15</name>
</gene>
<dbReference type="GeneID" id="115054194"/>
<dbReference type="Proteomes" id="UP000472264">
    <property type="component" value="Chromosome 2"/>
</dbReference>
<dbReference type="Ensembl" id="ENSENLT00000011892.1">
    <property type="protein sequence ID" value="ENSENLP00000011392.1"/>
    <property type="gene ID" value="ENSENLG00000005499.1"/>
</dbReference>
<accession>A0A665TW77</accession>
<feature type="compositionally biased region" description="Basic and acidic residues" evidence="1">
    <location>
        <begin position="381"/>
        <end position="399"/>
    </location>
</feature>
<dbReference type="InParanoid" id="A0A665TW77"/>
<reference evidence="2" key="2">
    <citation type="submission" date="2025-08" db="UniProtKB">
        <authorList>
            <consortium name="Ensembl"/>
        </authorList>
    </citation>
    <scope>IDENTIFICATION</scope>
</reference>
<evidence type="ECO:0000313" key="2">
    <source>
        <dbReference type="Ensembl" id="ENSENLP00000011392.1"/>
    </source>
</evidence>
<protein>
    <recommendedName>
        <fullName evidence="4">DUF4806 domain-containing protein</fullName>
    </recommendedName>
</protein>
<dbReference type="PANTHER" id="PTHR34153:SF2">
    <property type="entry name" value="SI:CH211-262H13.3-RELATED"/>
    <property type="match status" value="1"/>
</dbReference>
<feature type="region of interest" description="Disordered" evidence="1">
    <location>
        <begin position="107"/>
        <end position="181"/>
    </location>
</feature>
<proteinExistence type="predicted"/>
<dbReference type="CTD" id="55270"/>
<dbReference type="AlphaFoldDB" id="A0A665TW77"/>
<dbReference type="PANTHER" id="PTHR34153">
    <property type="entry name" value="SI:CH211-262H13.3-RELATED-RELATED"/>
    <property type="match status" value="1"/>
</dbReference>
<dbReference type="RefSeq" id="XP_029375139.1">
    <property type="nucleotide sequence ID" value="XM_029519279.1"/>
</dbReference>
<feature type="compositionally biased region" description="Polar residues" evidence="1">
    <location>
        <begin position="202"/>
        <end position="217"/>
    </location>
</feature>
<dbReference type="OrthoDB" id="6159302at2759"/>
<name>A0A665TW77_ECHNA</name>
<reference evidence="2" key="3">
    <citation type="submission" date="2025-09" db="UniProtKB">
        <authorList>
            <consortium name="Ensembl"/>
        </authorList>
    </citation>
    <scope>IDENTIFICATION</scope>
</reference>
<feature type="region of interest" description="Disordered" evidence="1">
    <location>
        <begin position="380"/>
        <end position="399"/>
    </location>
</feature>
<reference evidence="2" key="1">
    <citation type="submission" date="2021-04" db="EMBL/GenBank/DDBJ databases">
        <authorList>
            <consortium name="Wellcome Sanger Institute Data Sharing"/>
        </authorList>
    </citation>
    <scope>NUCLEOTIDE SEQUENCE [LARGE SCALE GENOMIC DNA]</scope>
</reference>
<organism evidence="2 3">
    <name type="scientific">Echeneis naucrates</name>
    <name type="common">Live sharksucker</name>
    <dbReference type="NCBI Taxonomy" id="173247"/>
    <lineage>
        <taxon>Eukaryota</taxon>
        <taxon>Metazoa</taxon>
        <taxon>Chordata</taxon>
        <taxon>Craniata</taxon>
        <taxon>Vertebrata</taxon>
        <taxon>Euteleostomi</taxon>
        <taxon>Actinopterygii</taxon>
        <taxon>Neopterygii</taxon>
        <taxon>Teleostei</taxon>
        <taxon>Neoteleostei</taxon>
        <taxon>Acanthomorphata</taxon>
        <taxon>Carangaria</taxon>
        <taxon>Carangiformes</taxon>
        <taxon>Echeneidae</taxon>
        <taxon>Echeneis</taxon>
    </lineage>
</organism>
<feature type="compositionally biased region" description="Polar residues" evidence="1">
    <location>
        <begin position="122"/>
        <end position="134"/>
    </location>
</feature>
<sequence length="399" mass="44896">MSQYHVSVQEGSRLPPLQRCSDCCLLFHCPLCSPPIYKPAHRYKVHRHLQCHLARAVHFKGYNIYKCNLGCRPHAHFHCFCEKLFLNRNQFIHHLNAKHEGLPTRRQSVSLHDDPEQPPPLSQHNADPSPTFDSLSLCEPRTSDTFSNTAAASDSEITSAPSEEPRQSNTGRKNPAHRPQCNMMMNKRAFNISMTMRQSSRTSASTLKGHKGTTTDSAVGGSEYYHNPTPVELDILSQLQVLQQQQNQILQLLLKLTNKDSVNDSTEGDMMAMLPITDEEGLANLELKLSGTPNFKNLIISCFDDNDGCPIDQTVQRILERMLSNNFAKRMDWRGKNNKISFASSCLKQIVNDAVRRNSVCARAADEAVESAVKKWLQQAAERDEAAEKRGDKGAQVHH</sequence>
<evidence type="ECO:0000313" key="3">
    <source>
        <dbReference type="Proteomes" id="UP000472264"/>
    </source>
</evidence>